<organism evidence="8 9">
    <name type="scientific">Hydrogeniiclostridium mannosilyticum</name>
    <dbReference type="NCBI Taxonomy" id="2764322"/>
    <lineage>
        <taxon>Bacteria</taxon>
        <taxon>Bacillati</taxon>
        <taxon>Bacillota</taxon>
        <taxon>Clostridia</taxon>
        <taxon>Eubacteriales</taxon>
        <taxon>Acutalibacteraceae</taxon>
        <taxon>Hydrogeniiclostridium</taxon>
    </lineage>
</organism>
<dbReference type="SUPFAM" id="SSF48013">
    <property type="entry name" value="NusB-like"/>
    <property type="match status" value="1"/>
</dbReference>
<dbReference type="GO" id="GO:0031564">
    <property type="term" value="P:transcription antitermination"/>
    <property type="evidence" value="ECO:0007669"/>
    <property type="project" value="UniProtKB-KW"/>
</dbReference>
<dbReference type="Proteomes" id="UP000249377">
    <property type="component" value="Unassembled WGS sequence"/>
</dbReference>
<dbReference type="AlphaFoldDB" id="A0A328UB50"/>
<evidence type="ECO:0000256" key="1">
    <source>
        <dbReference type="ARBA" id="ARBA00005952"/>
    </source>
</evidence>
<keyword evidence="2 6" id="KW-0889">Transcription antitermination</keyword>
<proteinExistence type="inferred from homology"/>
<evidence type="ECO:0000313" key="8">
    <source>
        <dbReference type="EMBL" id="RAQ22521.1"/>
    </source>
</evidence>
<comment type="caution">
    <text evidence="8">The sequence shown here is derived from an EMBL/GenBank/DDBJ whole genome shotgun (WGS) entry which is preliminary data.</text>
</comment>
<dbReference type="InterPro" id="IPR006027">
    <property type="entry name" value="NusB_RsmB_TIM44"/>
</dbReference>
<keyword evidence="9" id="KW-1185">Reference proteome</keyword>
<evidence type="ECO:0000256" key="5">
    <source>
        <dbReference type="ARBA" id="ARBA00023163"/>
    </source>
</evidence>
<dbReference type="Pfam" id="PF01029">
    <property type="entry name" value="NusB"/>
    <property type="match status" value="1"/>
</dbReference>
<sequence length="141" mass="15572">MAGGLLMKRSEAREQAFALVFERTINHEPTQDLIDSAGLSRDLLVDDFAERLAQGVENHEAAIDEMIEKYIRGWKIGRLSKVALSTLRLSVYEILFEEEIPNSVSINEAVELAKKYGGAEDAPFINGVLGSLDKALGEKHA</sequence>
<dbReference type="EMBL" id="QLYR01000012">
    <property type="protein sequence ID" value="RAQ22521.1"/>
    <property type="molecule type" value="Genomic_DNA"/>
</dbReference>
<comment type="similarity">
    <text evidence="1 6">Belongs to the NusB family.</text>
</comment>
<evidence type="ECO:0000259" key="7">
    <source>
        <dbReference type="Pfam" id="PF01029"/>
    </source>
</evidence>
<evidence type="ECO:0000256" key="6">
    <source>
        <dbReference type="HAMAP-Rule" id="MF_00073"/>
    </source>
</evidence>
<evidence type="ECO:0000313" key="9">
    <source>
        <dbReference type="Proteomes" id="UP000249377"/>
    </source>
</evidence>
<evidence type="ECO:0000256" key="4">
    <source>
        <dbReference type="ARBA" id="ARBA00023015"/>
    </source>
</evidence>
<reference evidence="8 9" key="1">
    <citation type="submission" date="2018-06" db="EMBL/GenBank/DDBJ databases">
        <title>Noncontiguous genome sequence of Ruminococcaceae bacterium ASD2818.</title>
        <authorList>
            <person name="Chaplin A.V."/>
            <person name="Sokolova S.R."/>
            <person name="Kochetkova T.O."/>
            <person name="Goltsov A.Y."/>
            <person name="Trofimov D.Y."/>
            <person name="Efimov B.A."/>
        </authorList>
    </citation>
    <scope>NUCLEOTIDE SEQUENCE [LARGE SCALE GENOMIC DNA]</scope>
    <source>
        <strain evidence="8 9">ASD2818</strain>
    </source>
</reference>
<dbReference type="GO" id="GO:0003723">
    <property type="term" value="F:RNA binding"/>
    <property type="evidence" value="ECO:0007669"/>
    <property type="project" value="UniProtKB-UniRule"/>
</dbReference>
<evidence type="ECO:0000256" key="3">
    <source>
        <dbReference type="ARBA" id="ARBA00022884"/>
    </source>
</evidence>
<keyword evidence="3 6" id="KW-0694">RNA-binding</keyword>
<dbReference type="PANTHER" id="PTHR11078">
    <property type="entry name" value="N UTILIZATION SUBSTANCE PROTEIN B-RELATED"/>
    <property type="match status" value="1"/>
</dbReference>
<dbReference type="HAMAP" id="MF_00073">
    <property type="entry name" value="NusB"/>
    <property type="match status" value="1"/>
</dbReference>
<keyword evidence="4 6" id="KW-0805">Transcription regulation</keyword>
<dbReference type="InterPro" id="IPR011605">
    <property type="entry name" value="NusB_fam"/>
</dbReference>
<dbReference type="NCBIfam" id="TIGR01951">
    <property type="entry name" value="nusB"/>
    <property type="match status" value="1"/>
</dbReference>
<protein>
    <recommendedName>
        <fullName evidence="6">Transcription antitermination protein NusB</fullName>
    </recommendedName>
    <alternativeName>
        <fullName evidence="6">Antitermination factor NusB</fullName>
    </alternativeName>
</protein>
<accession>A0A328UB50</accession>
<dbReference type="GO" id="GO:0006353">
    <property type="term" value="P:DNA-templated transcription termination"/>
    <property type="evidence" value="ECO:0007669"/>
    <property type="project" value="UniProtKB-UniRule"/>
</dbReference>
<evidence type="ECO:0000256" key="2">
    <source>
        <dbReference type="ARBA" id="ARBA00022814"/>
    </source>
</evidence>
<dbReference type="InterPro" id="IPR035926">
    <property type="entry name" value="NusB-like_sf"/>
</dbReference>
<gene>
    <name evidence="6" type="primary">nusB</name>
    <name evidence="8" type="ORF">DPQ25_12865</name>
</gene>
<comment type="function">
    <text evidence="6">Involved in transcription antitermination. Required for transcription of ribosomal RNA (rRNA) genes. Binds specifically to the boxA antiterminator sequence of the ribosomal RNA (rrn) operons.</text>
</comment>
<dbReference type="PANTHER" id="PTHR11078:SF3">
    <property type="entry name" value="ANTITERMINATION NUSB DOMAIN-CONTAINING PROTEIN"/>
    <property type="match status" value="1"/>
</dbReference>
<name>A0A328UB50_9FIRM</name>
<feature type="domain" description="NusB/RsmB/TIM44" evidence="7">
    <location>
        <begin position="11"/>
        <end position="133"/>
    </location>
</feature>
<dbReference type="GO" id="GO:0005829">
    <property type="term" value="C:cytosol"/>
    <property type="evidence" value="ECO:0007669"/>
    <property type="project" value="TreeGrafter"/>
</dbReference>
<keyword evidence="5 6" id="KW-0804">Transcription</keyword>
<dbReference type="Gene3D" id="1.10.940.10">
    <property type="entry name" value="NusB-like"/>
    <property type="match status" value="1"/>
</dbReference>